<proteinExistence type="predicted"/>
<protein>
    <submittedName>
        <fullName evidence="1">Uncharacterized protein</fullName>
    </submittedName>
</protein>
<dbReference type="EMBL" id="RXPE01000013">
    <property type="protein sequence ID" value="RTR26837.1"/>
    <property type="molecule type" value="Genomic_DNA"/>
</dbReference>
<organism evidence="1 2">
    <name type="scientific">Deinococcus radiophilus</name>
    <dbReference type="NCBI Taxonomy" id="32062"/>
    <lineage>
        <taxon>Bacteria</taxon>
        <taxon>Thermotogati</taxon>
        <taxon>Deinococcota</taxon>
        <taxon>Deinococci</taxon>
        <taxon>Deinococcales</taxon>
        <taxon>Deinococcaceae</taxon>
        <taxon>Deinococcus</taxon>
    </lineage>
</organism>
<reference evidence="1 2" key="1">
    <citation type="submission" date="2018-12" db="EMBL/GenBank/DDBJ databases">
        <title>Deinococcus radiophilus ATCC 27603 genome sequencing and assembly.</title>
        <authorList>
            <person name="Maclea K.S."/>
            <person name="Maynard C.R."/>
        </authorList>
    </citation>
    <scope>NUCLEOTIDE SEQUENCE [LARGE SCALE GENOMIC DNA]</scope>
    <source>
        <strain evidence="1 2">ATCC 27603</strain>
    </source>
</reference>
<dbReference type="RefSeq" id="WP_126352138.1">
    <property type="nucleotide sequence ID" value="NZ_RXPE01000013.1"/>
</dbReference>
<name>A0A431VUA9_9DEIO</name>
<keyword evidence="2" id="KW-1185">Reference proteome</keyword>
<comment type="caution">
    <text evidence="1">The sequence shown here is derived from an EMBL/GenBank/DDBJ whole genome shotgun (WGS) entry which is preliminary data.</text>
</comment>
<accession>A0A431VUA9</accession>
<dbReference type="Proteomes" id="UP000277766">
    <property type="component" value="Unassembled WGS sequence"/>
</dbReference>
<dbReference type="OrthoDB" id="129082at2"/>
<evidence type="ECO:0000313" key="2">
    <source>
        <dbReference type="Proteomes" id="UP000277766"/>
    </source>
</evidence>
<dbReference type="AlphaFoldDB" id="A0A431VUA9"/>
<gene>
    <name evidence="1" type="ORF">EJ104_07515</name>
</gene>
<evidence type="ECO:0000313" key="1">
    <source>
        <dbReference type="EMBL" id="RTR26837.1"/>
    </source>
</evidence>
<sequence>MKLLTPRGLTPRTHGAVDYLACAGMFWLPGALGLPEKTRRASQLAALSYLGVAALTDYPLALRRVIPFRVHGQTELLSVPLLALMPRLLDANTRERQYWHALAGLVSVAYLGTDWKADPDE</sequence>